<dbReference type="FunCoup" id="H2B2A0">
    <property type="interactions" value="52"/>
</dbReference>
<evidence type="ECO:0000313" key="2">
    <source>
        <dbReference type="EMBL" id="CCF60750.1"/>
    </source>
</evidence>
<dbReference type="InParanoid" id="H2B2A0"/>
<dbReference type="AlphaFoldDB" id="H2B2A0"/>
<dbReference type="KEGG" id="kaf:KAFR_0L01410"/>
<keyword evidence="1" id="KW-0175">Coiled coil</keyword>
<keyword evidence="3" id="KW-1185">Reference proteome</keyword>
<organism evidence="2 3">
    <name type="scientific">Kazachstania africana (strain ATCC 22294 / BCRC 22015 / CBS 2517 / CECT 1963 / NBRC 1671 / NRRL Y-8276)</name>
    <name type="common">Yeast</name>
    <name type="synonym">Kluyveromyces africanus</name>
    <dbReference type="NCBI Taxonomy" id="1071382"/>
    <lineage>
        <taxon>Eukaryota</taxon>
        <taxon>Fungi</taxon>
        <taxon>Dikarya</taxon>
        <taxon>Ascomycota</taxon>
        <taxon>Saccharomycotina</taxon>
        <taxon>Saccharomycetes</taxon>
        <taxon>Saccharomycetales</taxon>
        <taxon>Saccharomycetaceae</taxon>
        <taxon>Kazachstania</taxon>
    </lineage>
</organism>
<dbReference type="EMBL" id="HE650832">
    <property type="protein sequence ID" value="CCF60750.1"/>
    <property type="molecule type" value="Genomic_DNA"/>
</dbReference>
<accession>H2B2A0</accession>
<sequence length="225" mass="26230">MITLKDIYILIENAEQQSRKGKVKKAISIYKVACKEIDQLLGSIEDDGVDQDIITAVALLKRNIMQTVRDLENFLRRTNFDFLNSDSIANNTPPSTANTIPSNLRNDNLNSMFQSTKLMTNSLAMWEQDQPIDNFSSDPFLITLLNRLQNTLLDITKTSDHVEEDVSQQFQLFKRDLIWYEQKKFSDFNNHIKKMNDEKKKLENQITRQKELWEGLVENVKAKKR</sequence>
<feature type="coiled-coil region" evidence="1">
    <location>
        <begin position="185"/>
        <end position="212"/>
    </location>
</feature>
<dbReference type="GeneID" id="13886958"/>
<dbReference type="STRING" id="1071382.H2B2A0"/>
<evidence type="ECO:0000256" key="1">
    <source>
        <dbReference type="SAM" id="Coils"/>
    </source>
</evidence>
<dbReference type="HOGENOM" id="CLU_107237_0_0_1"/>
<dbReference type="OrthoDB" id="4034212at2759"/>
<name>H2B2A0_KAZAF</name>
<dbReference type="Proteomes" id="UP000005220">
    <property type="component" value="Chromosome 12"/>
</dbReference>
<proteinExistence type="predicted"/>
<gene>
    <name evidence="2" type="primary">KAFR0L01410</name>
    <name evidence="2" type="ORF">KAFR_0L01410</name>
</gene>
<protein>
    <submittedName>
        <fullName evidence="2">Uncharacterized protein</fullName>
    </submittedName>
</protein>
<dbReference type="eggNOG" id="ENOG502S4WG">
    <property type="taxonomic scope" value="Eukaryota"/>
</dbReference>
<reference evidence="2 3" key="1">
    <citation type="journal article" date="2011" name="Proc. Natl. Acad. Sci. U.S.A.">
        <title>Evolutionary erosion of yeast sex chromosomes by mating-type switching accidents.</title>
        <authorList>
            <person name="Gordon J.L."/>
            <person name="Armisen D."/>
            <person name="Proux-Wera E."/>
            <person name="Oheigeartaigh S.S."/>
            <person name="Byrne K.P."/>
            <person name="Wolfe K.H."/>
        </authorList>
    </citation>
    <scope>NUCLEOTIDE SEQUENCE [LARGE SCALE GENOMIC DNA]</scope>
    <source>
        <strain evidence="3">ATCC 22294 / BCRC 22015 / CBS 2517 / CECT 1963 / NBRC 1671 / NRRL Y-8276</strain>
    </source>
</reference>
<dbReference type="RefSeq" id="XP_003959885.1">
    <property type="nucleotide sequence ID" value="XM_003959836.1"/>
</dbReference>
<evidence type="ECO:0000313" key="3">
    <source>
        <dbReference type="Proteomes" id="UP000005220"/>
    </source>
</evidence>